<dbReference type="PANTHER" id="PTHR11961">
    <property type="entry name" value="CYTOCHROME C"/>
    <property type="match status" value="1"/>
</dbReference>
<accession>A0ABX4MHC9</accession>
<dbReference type="PRINTS" id="PR00604">
    <property type="entry name" value="CYTCHRMECIAB"/>
</dbReference>
<evidence type="ECO:0000256" key="3">
    <source>
        <dbReference type="ARBA" id="ARBA00022723"/>
    </source>
</evidence>
<organism evidence="8 9">
    <name type="scientific">Candidatus Hodgkinia cicadicola</name>
    <dbReference type="NCBI Taxonomy" id="573658"/>
    <lineage>
        <taxon>Bacteria</taxon>
        <taxon>Pseudomonadati</taxon>
        <taxon>Pseudomonadota</taxon>
        <taxon>Alphaproteobacteria</taxon>
        <taxon>Hyphomicrobiales</taxon>
        <taxon>Candidatus Hodgkinia</taxon>
    </lineage>
</organism>
<dbReference type="InterPro" id="IPR036909">
    <property type="entry name" value="Cyt_c-like_dom_sf"/>
</dbReference>
<reference evidence="8" key="1">
    <citation type="submission" date="2017-09" db="EMBL/GenBank/DDBJ databases">
        <authorList>
            <person name="Campbell M.A."/>
            <person name="Lukasik P."/>
            <person name="Simon C."/>
            <person name="McCutcheon J.P."/>
        </authorList>
    </citation>
    <scope>NUCLEOTIDE SEQUENCE [LARGE SCALE GENOMIC DNA]</scope>
    <source>
        <strain evidence="8">TRYCRA</strain>
    </source>
</reference>
<dbReference type="InterPro" id="IPR002327">
    <property type="entry name" value="Cyt_c_1A/1B"/>
</dbReference>
<dbReference type="InterPro" id="IPR009056">
    <property type="entry name" value="Cyt_c-like_dom"/>
</dbReference>
<proteinExistence type="predicted"/>
<keyword evidence="9" id="KW-1185">Reference proteome</keyword>
<dbReference type="Gene3D" id="1.10.760.10">
    <property type="entry name" value="Cytochrome c-like domain"/>
    <property type="match status" value="1"/>
</dbReference>
<keyword evidence="2 6" id="KW-0349">Heme</keyword>
<evidence type="ECO:0000256" key="2">
    <source>
        <dbReference type="ARBA" id="ARBA00022617"/>
    </source>
</evidence>
<keyword evidence="3 6" id="KW-0479">Metal-binding</keyword>
<keyword evidence="5 6" id="KW-0408">Iron</keyword>
<name>A0ABX4MHC9_9HYPH</name>
<evidence type="ECO:0000259" key="7">
    <source>
        <dbReference type="PROSITE" id="PS51007"/>
    </source>
</evidence>
<dbReference type="Proteomes" id="UP000228979">
    <property type="component" value="Unassembled WGS sequence"/>
</dbReference>
<evidence type="ECO:0000256" key="5">
    <source>
        <dbReference type="ARBA" id="ARBA00023004"/>
    </source>
</evidence>
<evidence type="ECO:0000313" key="9">
    <source>
        <dbReference type="Proteomes" id="UP000228979"/>
    </source>
</evidence>
<keyword evidence="1" id="KW-0813">Transport</keyword>
<sequence length="187" mass="21739">MLTLCQQESKLNVVLTMIKDLYLICLTSSLISHPMNMLTKNMCSNEVNKQDVVRITKPKLNKNYQMLKELLVCSSMKRGEKYFNACSGCHPINERSSHRFGPNLWNVVFRSIACCSGYTYSLALIRLSNLKWTLNNLNKFIRQPSSFANGTYMTFSGIKNPIERMDILNYLNYNSYRPLSFNKFRFN</sequence>
<gene>
    <name evidence="8" type="primary">cycM</name>
    <name evidence="8" type="ORF">trycra_73</name>
</gene>
<comment type="caution">
    <text evidence="8">The sequence shown here is derived from an EMBL/GenBank/DDBJ whole genome shotgun (WGS) entry which is preliminary data.</text>
</comment>
<protein>
    <submittedName>
        <fullName evidence="8">Cytochrome c</fullName>
    </submittedName>
</protein>
<evidence type="ECO:0000256" key="1">
    <source>
        <dbReference type="ARBA" id="ARBA00022448"/>
    </source>
</evidence>
<dbReference type="PROSITE" id="PS51007">
    <property type="entry name" value="CYTC"/>
    <property type="match status" value="1"/>
</dbReference>
<dbReference type="EMBL" id="NXGP01000043">
    <property type="protein sequence ID" value="PIM95768.1"/>
    <property type="molecule type" value="Genomic_DNA"/>
</dbReference>
<evidence type="ECO:0000313" key="8">
    <source>
        <dbReference type="EMBL" id="PIM95768.1"/>
    </source>
</evidence>
<feature type="domain" description="Cytochrome c" evidence="7">
    <location>
        <begin position="74"/>
        <end position="175"/>
    </location>
</feature>
<dbReference type="SUPFAM" id="SSF46626">
    <property type="entry name" value="Cytochrome c"/>
    <property type="match status" value="1"/>
</dbReference>
<evidence type="ECO:0000256" key="4">
    <source>
        <dbReference type="ARBA" id="ARBA00022982"/>
    </source>
</evidence>
<evidence type="ECO:0000256" key="6">
    <source>
        <dbReference type="PROSITE-ProRule" id="PRU00433"/>
    </source>
</evidence>
<keyword evidence="4" id="KW-0249">Electron transport</keyword>